<dbReference type="Pfam" id="PF05939">
    <property type="entry name" value="Phage_min_tail"/>
    <property type="match status" value="1"/>
</dbReference>
<dbReference type="Proteomes" id="UP001405405">
    <property type="component" value="Unassembled WGS sequence"/>
</dbReference>
<dbReference type="EMBL" id="JAYFSJ010000009">
    <property type="protein sequence ID" value="MEN7431736.1"/>
    <property type="molecule type" value="Genomic_DNA"/>
</dbReference>
<sequence length="124" mass="13589">MVASTTLSGGDVAEVFSWTPLFGGASSIRARVKEARFGDGYGQRVPDGINSMPRVRKLSFAAGQAEADAIEAFLIRHAGARWFWFTYPGAVRCKMRCAEWDRSYLSAGEEVISASFEQVFDPGE</sequence>
<organism evidence="1 2">
    <name type="scientific">Chromobacterium indicum</name>
    <dbReference type="NCBI Taxonomy" id="3110228"/>
    <lineage>
        <taxon>Bacteria</taxon>
        <taxon>Pseudomonadati</taxon>
        <taxon>Pseudomonadota</taxon>
        <taxon>Betaproteobacteria</taxon>
        <taxon>Neisseriales</taxon>
        <taxon>Chromobacteriaceae</taxon>
        <taxon>Chromobacterium</taxon>
    </lineage>
</organism>
<dbReference type="InterPro" id="IPR010265">
    <property type="entry name" value="Phage_lambda_TipM"/>
</dbReference>
<comment type="caution">
    <text evidence="1">The sequence shown here is derived from an EMBL/GenBank/DDBJ whole genome shotgun (WGS) entry which is preliminary data.</text>
</comment>
<accession>A0ABV0CKQ1</accession>
<proteinExistence type="predicted"/>
<gene>
    <name evidence="1" type="ORF">VA599_13330</name>
</gene>
<evidence type="ECO:0000313" key="2">
    <source>
        <dbReference type="Proteomes" id="UP001405405"/>
    </source>
</evidence>
<reference evidence="1 2" key="1">
    <citation type="submission" date="2023-12" db="EMBL/GenBank/DDBJ databases">
        <title>Chromobacterium sp. strain TRC.1.1.SA producing antimicrobial pigment.</title>
        <authorList>
            <person name="Verma N."/>
            <person name="Choksket S."/>
            <person name="Pinnaka A.K."/>
            <person name="Korpole S."/>
        </authorList>
    </citation>
    <scope>NUCLEOTIDE SEQUENCE [LARGE SCALE GENOMIC DNA]</scope>
    <source>
        <strain evidence="1 2">TRC1.1.SA</strain>
    </source>
</reference>
<dbReference type="RefSeq" id="WP_346788977.1">
    <property type="nucleotide sequence ID" value="NZ_JAYFSJ010000009.1"/>
</dbReference>
<keyword evidence="2" id="KW-1185">Reference proteome</keyword>
<protein>
    <submittedName>
        <fullName evidence="1">Phage tail protein</fullName>
    </submittedName>
</protein>
<evidence type="ECO:0000313" key="1">
    <source>
        <dbReference type="EMBL" id="MEN7431736.1"/>
    </source>
</evidence>
<name>A0ABV0CKQ1_9NEIS</name>